<accession>X1G6I6</accession>
<reference evidence="2" key="1">
    <citation type="journal article" date="2014" name="Front. Microbiol.">
        <title>High frequency of phylogenetically diverse reductive dehalogenase-homologous genes in deep subseafloor sedimentary metagenomes.</title>
        <authorList>
            <person name="Kawai M."/>
            <person name="Futagami T."/>
            <person name="Toyoda A."/>
            <person name="Takaki Y."/>
            <person name="Nishi S."/>
            <person name="Hori S."/>
            <person name="Arai W."/>
            <person name="Tsubouchi T."/>
            <person name="Morono Y."/>
            <person name="Uchiyama I."/>
            <person name="Ito T."/>
            <person name="Fujiyama A."/>
            <person name="Inagaki F."/>
            <person name="Takami H."/>
        </authorList>
    </citation>
    <scope>NUCLEOTIDE SEQUENCE</scope>
    <source>
        <strain evidence="2">Expedition CK06-06</strain>
    </source>
</reference>
<feature type="non-terminal residue" evidence="2">
    <location>
        <position position="1"/>
    </location>
</feature>
<evidence type="ECO:0000256" key="1">
    <source>
        <dbReference type="SAM" id="Phobius"/>
    </source>
</evidence>
<evidence type="ECO:0000313" key="2">
    <source>
        <dbReference type="EMBL" id="GAH37174.1"/>
    </source>
</evidence>
<keyword evidence="1" id="KW-1133">Transmembrane helix</keyword>
<name>X1G6I6_9ZZZZ</name>
<keyword evidence="1" id="KW-0472">Membrane</keyword>
<protein>
    <submittedName>
        <fullName evidence="2">Uncharacterized protein</fullName>
    </submittedName>
</protein>
<organism evidence="2">
    <name type="scientific">marine sediment metagenome</name>
    <dbReference type="NCBI Taxonomy" id="412755"/>
    <lineage>
        <taxon>unclassified sequences</taxon>
        <taxon>metagenomes</taxon>
        <taxon>ecological metagenomes</taxon>
    </lineage>
</organism>
<sequence>DFTMIDFALISLIFIMSTPFQIYYIKLLKNKHEVLKILFFEK</sequence>
<dbReference type="EMBL" id="BARU01009451">
    <property type="protein sequence ID" value="GAH37174.1"/>
    <property type="molecule type" value="Genomic_DNA"/>
</dbReference>
<comment type="caution">
    <text evidence="2">The sequence shown here is derived from an EMBL/GenBank/DDBJ whole genome shotgun (WGS) entry which is preliminary data.</text>
</comment>
<keyword evidence="1" id="KW-0812">Transmembrane</keyword>
<dbReference type="AlphaFoldDB" id="X1G6I6"/>
<feature type="transmembrane region" description="Helical" evidence="1">
    <location>
        <begin position="6"/>
        <end position="25"/>
    </location>
</feature>
<proteinExistence type="predicted"/>
<gene>
    <name evidence="2" type="ORF">S03H2_18230</name>
</gene>